<evidence type="ECO:0000256" key="3">
    <source>
        <dbReference type="ARBA" id="ARBA00023002"/>
    </source>
</evidence>
<dbReference type="Gene3D" id="3.40.50.720">
    <property type="entry name" value="NAD(P)-binding Rossmann-like Domain"/>
    <property type="match status" value="1"/>
</dbReference>
<accession>A0A8E2ECV6</accession>
<evidence type="ECO:0000256" key="2">
    <source>
        <dbReference type="ARBA" id="ARBA00022857"/>
    </source>
</evidence>
<dbReference type="PANTHER" id="PTHR24321:SF12">
    <property type="entry name" value="SHORT-CHAIN DEHYDROGENASE_REDUCTASE FAMILY, PUTATIVE (AFU_ORTHOLOGUE AFUA_5G14340)-RELATED"/>
    <property type="match status" value="1"/>
</dbReference>
<dbReference type="Proteomes" id="UP000250266">
    <property type="component" value="Unassembled WGS sequence"/>
</dbReference>
<organism evidence="4 5">
    <name type="scientific">Lepidopterella palustris CBS 459.81</name>
    <dbReference type="NCBI Taxonomy" id="1314670"/>
    <lineage>
        <taxon>Eukaryota</taxon>
        <taxon>Fungi</taxon>
        <taxon>Dikarya</taxon>
        <taxon>Ascomycota</taxon>
        <taxon>Pezizomycotina</taxon>
        <taxon>Dothideomycetes</taxon>
        <taxon>Pleosporomycetidae</taxon>
        <taxon>Mytilinidiales</taxon>
        <taxon>Argynnaceae</taxon>
        <taxon>Lepidopterella</taxon>
    </lineage>
</organism>
<protein>
    <submittedName>
        <fullName evidence="4">Oxidoreductase</fullName>
    </submittedName>
</protein>
<comment type="similarity">
    <text evidence="1">Belongs to the short-chain dehydrogenases/reductases (SDR) family.</text>
</comment>
<keyword evidence="3" id="KW-0560">Oxidoreductase</keyword>
<dbReference type="OrthoDB" id="5840532at2759"/>
<proteinExistence type="inferred from homology"/>
<dbReference type="InterPro" id="IPR002347">
    <property type="entry name" value="SDR_fam"/>
</dbReference>
<dbReference type="FunFam" id="3.40.50.720:FF:000084">
    <property type="entry name" value="Short-chain dehydrogenase reductase"/>
    <property type="match status" value="1"/>
</dbReference>
<dbReference type="PANTHER" id="PTHR24321">
    <property type="entry name" value="DEHYDROGENASES, SHORT CHAIN"/>
    <property type="match status" value="1"/>
</dbReference>
<dbReference type="EMBL" id="KV744922">
    <property type="protein sequence ID" value="OCK81405.1"/>
    <property type="molecule type" value="Genomic_DNA"/>
</dbReference>
<keyword evidence="5" id="KW-1185">Reference proteome</keyword>
<gene>
    <name evidence="4" type="ORF">K432DRAFT_434161</name>
</gene>
<name>A0A8E2ECV6_9PEZI</name>
<evidence type="ECO:0000313" key="5">
    <source>
        <dbReference type="Proteomes" id="UP000250266"/>
    </source>
</evidence>
<dbReference type="GO" id="GO:0016491">
    <property type="term" value="F:oxidoreductase activity"/>
    <property type="evidence" value="ECO:0007669"/>
    <property type="project" value="UniProtKB-KW"/>
</dbReference>
<reference evidence="4 5" key="1">
    <citation type="journal article" date="2016" name="Nat. Commun.">
        <title>Ectomycorrhizal ecology is imprinted in the genome of the dominant symbiotic fungus Cenococcum geophilum.</title>
        <authorList>
            <consortium name="DOE Joint Genome Institute"/>
            <person name="Peter M."/>
            <person name="Kohler A."/>
            <person name="Ohm R.A."/>
            <person name="Kuo A."/>
            <person name="Krutzmann J."/>
            <person name="Morin E."/>
            <person name="Arend M."/>
            <person name="Barry K.W."/>
            <person name="Binder M."/>
            <person name="Choi C."/>
            <person name="Clum A."/>
            <person name="Copeland A."/>
            <person name="Grisel N."/>
            <person name="Haridas S."/>
            <person name="Kipfer T."/>
            <person name="LaButti K."/>
            <person name="Lindquist E."/>
            <person name="Lipzen A."/>
            <person name="Maire R."/>
            <person name="Meier B."/>
            <person name="Mihaltcheva S."/>
            <person name="Molinier V."/>
            <person name="Murat C."/>
            <person name="Poggeler S."/>
            <person name="Quandt C.A."/>
            <person name="Sperisen C."/>
            <person name="Tritt A."/>
            <person name="Tisserant E."/>
            <person name="Crous P.W."/>
            <person name="Henrissat B."/>
            <person name="Nehls U."/>
            <person name="Egli S."/>
            <person name="Spatafora J.W."/>
            <person name="Grigoriev I.V."/>
            <person name="Martin F.M."/>
        </authorList>
    </citation>
    <scope>NUCLEOTIDE SEQUENCE [LARGE SCALE GENOMIC DNA]</scope>
    <source>
        <strain evidence="4 5">CBS 459.81</strain>
    </source>
</reference>
<dbReference type="PRINTS" id="PR00080">
    <property type="entry name" value="SDRFAMILY"/>
</dbReference>
<sequence length="282" mass="30113">MMVAVAHNMLFGYKEKRSLLMRRVLFITGAGGAIGKACVLQFARDGVTKISAVDISKSVLQSTADLLAAQFPTVEFLQNVCDITDEATVEAVFATTIAKFGRIDYAVNNAAIASPLLPTGEAASSDYDRVLTVNLKGTWLCERAELKLMAEQSPLAPKDSVIGRSPCRGAIINVDSVLGKIAVPGNAIYTMSKHGLLGLTRTDALDYAKKGVRINAVCPGFVDTPLITPTIKKLLQPNIDKTPMGRLAHVQEIADGIVFLASDRASYITGTTLTIDGGYTIH</sequence>
<keyword evidence="2" id="KW-0521">NADP</keyword>
<evidence type="ECO:0000256" key="1">
    <source>
        <dbReference type="ARBA" id="ARBA00006484"/>
    </source>
</evidence>
<dbReference type="Pfam" id="PF13561">
    <property type="entry name" value="adh_short_C2"/>
    <property type="match status" value="1"/>
</dbReference>
<dbReference type="InterPro" id="IPR036291">
    <property type="entry name" value="NAD(P)-bd_dom_sf"/>
</dbReference>
<dbReference type="PRINTS" id="PR00081">
    <property type="entry name" value="GDHRDH"/>
</dbReference>
<dbReference type="SUPFAM" id="SSF51735">
    <property type="entry name" value="NAD(P)-binding Rossmann-fold domains"/>
    <property type="match status" value="1"/>
</dbReference>
<dbReference type="AlphaFoldDB" id="A0A8E2ECV6"/>
<evidence type="ECO:0000313" key="4">
    <source>
        <dbReference type="EMBL" id="OCK81405.1"/>
    </source>
</evidence>
<dbReference type="CDD" id="cd05233">
    <property type="entry name" value="SDR_c"/>
    <property type="match status" value="1"/>
</dbReference>